<keyword evidence="1" id="KW-0547">Nucleotide-binding</keyword>
<dbReference type="GO" id="GO:0000723">
    <property type="term" value="P:telomere maintenance"/>
    <property type="evidence" value="ECO:0007669"/>
    <property type="project" value="InterPro"/>
</dbReference>
<keyword evidence="1" id="KW-0347">Helicase</keyword>
<dbReference type="SUPFAM" id="SSF52540">
    <property type="entry name" value="P-loop containing nucleoside triphosphate hydrolases"/>
    <property type="match status" value="1"/>
</dbReference>
<comment type="cofactor">
    <cofactor evidence="1">
        <name>Mg(2+)</name>
        <dbReference type="ChEBI" id="CHEBI:18420"/>
    </cofactor>
</comment>
<dbReference type="GO" id="GO:0006310">
    <property type="term" value="P:DNA recombination"/>
    <property type="evidence" value="ECO:0007669"/>
    <property type="project" value="UniProtKB-KW"/>
</dbReference>
<comment type="catalytic activity">
    <reaction evidence="1">
        <text>ATP + H2O = ADP + phosphate + H(+)</text>
        <dbReference type="Rhea" id="RHEA:13065"/>
        <dbReference type="ChEBI" id="CHEBI:15377"/>
        <dbReference type="ChEBI" id="CHEBI:15378"/>
        <dbReference type="ChEBI" id="CHEBI:30616"/>
        <dbReference type="ChEBI" id="CHEBI:43474"/>
        <dbReference type="ChEBI" id="CHEBI:456216"/>
        <dbReference type="EC" id="5.6.2.3"/>
    </reaction>
</comment>
<dbReference type="OrthoDB" id="6435739at2759"/>
<feature type="domain" description="DNA helicase Pif1-like DEAD-box helicase" evidence="2">
    <location>
        <begin position="2"/>
        <end position="104"/>
    </location>
</feature>
<dbReference type="Proteomes" id="UP000499080">
    <property type="component" value="Unassembled WGS sequence"/>
</dbReference>
<keyword evidence="4" id="KW-1185">Reference proteome</keyword>
<organism evidence="3 4">
    <name type="scientific">Araneus ventricosus</name>
    <name type="common">Orbweaver spider</name>
    <name type="synonym">Epeira ventricosa</name>
    <dbReference type="NCBI Taxonomy" id="182803"/>
    <lineage>
        <taxon>Eukaryota</taxon>
        <taxon>Metazoa</taxon>
        <taxon>Ecdysozoa</taxon>
        <taxon>Arthropoda</taxon>
        <taxon>Chelicerata</taxon>
        <taxon>Arachnida</taxon>
        <taxon>Araneae</taxon>
        <taxon>Araneomorphae</taxon>
        <taxon>Entelegynae</taxon>
        <taxon>Araneoidea</taxon>
        <taxon>Araneidae</taxon>
        <taxon>Araneus</taxon>
    </lineage>
</organism>
<dbReference type="GO" id="GO:0016887">
    <property type="term" value="F:ATP hydrolysis activity"/>
    <property type="evidence" value="ECO:0007669"/>
    <property type="project" value="RHEA"/>
</dbReference>
<comment type="similarity">
    <text evidence="1">Belongs to the helicase family.</text>
</comment>
<keyword evidence="1" id="KW-0227">DNA damage</keyword>
<evidence type="ECO:0000259" key="2">
    <source>
        <dbReference type="Pfam" id="PF05970"/>
    </source>
</evidence>
<evidence type="ECO:0000313" key="3">
    <source>
        <dbReference type="EMBL" id="GBM94796.1"/>
    </source>
</evidence>
<dbReference type="EC" id="5.6.2.3" evidence="1"/>
<comment type="caution">
    <text evidence="3">The sequence shown here is derived from an EMBL/GenBank/DDBJ whole genome shotgun (WGS) entry which is preliminary data.</text>
</comment>
<gene>
    <name evidence="3" type="ORF">AVEN_69351_1</name>
</gene>
<dbReference type="GO" id="GO:0005524">
    <property type="term" value="F:ATP binding"/>
    <property type="evidence" value="ECO:0007669"/>
    <property type="project" value="UniProtKB-KW"/>
</dbReference>
<dbReference type="AlphaFoldDB" id="A0A4Y2K013"/>
<keyword evidence="1" id="KW-0234">DNA repair</keyword>
<protein>
    <recommendedName>
        <fullName evidence="1">ATP-dependent DNA helicase</fullName>
        <ecNumber evidence="1">5.6.2.3</ecNumber>
    </recommendedName>
</protein>
<dbReference type="EMBL" id="BGPR01004001">
    <property type="protein sequence ID" value="GBM94796.1"/>
    <property type="molecule type" value="Genomic_DNA"/>
</dbReference>
<dbReference type="PANTHER" id="PTHR10492">
    <property type="match status" value="1"/>
</dbReference>
<keyword evidence="1" id="KW-0378">Hydrolase</keyword>
<evidence type="ECO:0000256" key="1">
    <source>
        <dbReference type="RuleBase" id="RU363044"/>
    </source>
</evidence>
<keyword evidence="1" id="KW-0233">DNA recombination</keyword>
<reference evidence="3 4" key="1">
    <citation type="journal article" date="2019" name="Sci. Rep.">
        <title>Orb-weaving spider Araneus ventricosus genome elucidates the spidroin gene catalogue.</title>
        <authorList>
            <person name="Kono N."/>
            <person name="Nakamura H."/>
            <person name="Ohtoshi R."/>
            <person name="Moran D.A.P."/>
            <person name="Shinohara A."/>
            <person name="Yoshida Y."/>
            <person name="Fujiwara M."/>
            <person name="Mori M."/>
            <person name="Tomita M."/>
            <person name="Arakawa K."/>
        </authorList>
    </citation>
    <scope>NUCLEOTIDE SEQUENCE [LARGE SCALE GENOMIC DNA]</scope>
</reference>
<dbReference type="Gene3D" id="3.40.50.300">
    <property type="entry name" value="P-loop containing nucleotide triphosphate hydrolases"/>
    <property type="match status" value="1"/>
</dbReference>
<proteinExistence type="inferred from homology"/>
<dbReference type="InterPro" id="IPR010285">
    <property type="entry name" value="DNA_helicase_pif1-like_DEAD"/>
</dbReference>
<accession>A0A4Y2K013</accession>
<dbReference type="GO" id="GO:0043139">
    <property type="term" value="F:5'-3' DNA helicase activity"/>
    <property type="evidence" value="ECO:0007669"/>
    <property type="project" value="UniProtKB-EC"/>
</dbReference>
<evidence type="ECO:0000313" key="4">
    <source>
        <dbReference type="Proteomes" id="UP000499080"/>
    </source>
</evidence>
<dbReference type="Pfam" id="PF05970">
    <property type="entry name" value="PIF1"/>
    <property type="match status" value="1"/>
</dbReference>
<keyword evidence="1" id="KW-0067">ATP-binding</keyword>
<dbReference type="GO" id="GO:0006281">
    <property type="term" value="P:DNA repair"/>
    <property type="evidence" value="ECO:0007669"/>
    <property type="project" value="UniProtKB-KW"/>
</dbReference>
<dbReference type="PANTHER" id="PTHR10492:SF57">
    <property type="entry name" value="ATP-DEPENDENT DNA HELICASE"/>
    <property type="match status" value="1"/>
</dbReference>
<sequence>MIALAVASSGITATLLTGGRTAFSVFKLPLNLSCVENPICNISRNSDKAKVLRMCKLIVWDECTMAHKFALEALNATMKDIFDIFQNDKCMGGVILVLSGDFRQT</sequence>
<dbReference type="InterPro" id="IPR027417">
    <property type="entry name" value="P-loop_NTPase"/>
</dbReference>
<name>A0A4Y2K013_ARAVE</name>